<dbReference type="OrthoDB" id="10538445at2759"/>
<gene>
    <name evidence="1" type="ORF">RFULGI_LOCUS1723</name>
</gene>
<dbReference type="EMBL" id="CAJVPZ010001134">
    <property type="protein sequence ID" value="CAG8485194.1"/>
    <property type="molecule type" value="Genomic_DNA"/>
</dbReference>
<evidence type="ECO:0000313" key="1">
    <source>
        <dbReference type="EMBL" id="CAG8485194.1"/>
    </source>
</evidence>
<keyword evidence="2" id="KW-1185">Reference proteome</keyword>
<name>A0A9N8WGV0_9GLOM</name>
<dbReference type="AlphaFoldDB" id="A0A9N8WGV0"/>
<dbReference type="Proteomes" id="UP000789396">
    <property type="component" value="Unassembled WGS sequence"/>
</dbReference>
<proteinExistence type="predicted"/>
<sequence>MMATDIDFSSVYNCDLSSVYNCAFELTQLISTKATESTEFFTRKNGA</sequence>
<evidence type="ECO:0000313" key="2">
    <source>
        <dbReference type="Proteomes" id="UP000789396"/>
    </source>
</evidence>
<organism evidence="1 2">
    <name type="scientific">Racocetra fulgida</name>
    <dbReference type="NCBI Taxonomy" id="60492"/>
    <lineage>
        <taxon>Eukaryota</taxon>
        <taxon>Fungi</taxon>
        <taxon>Fungi incertae sedis</taxon>
        <taxon>Mucoromycota</taxon>
        <taxon>Glomeromycotina</taxon>
        <taxon>Glomeromycetes</taxon>
        <taxon>Diversisporales</taxon>
        <taxon>Gigasporaceae</taxon>
        <taxon>Racocetra</taxon>
    </lineage>
</organism>
<protein>
    <submittedName>
        <fullName evidence="1">14533_t:CDS:1</fullName>
    </submittedName>
</protein>
<accession>A0A9N8WGV0</accession>
<reference evidence="1" key="1">
    <citation type="submission" date="2021-06" db="EMBL/GenBank/DDBJ databases">
        <authorList>
            <person name="Kallberg Y."/>
            <person name="Tangrot J."/>
            <person name="Rosling A."/>
        </authorList>
    </citation>
    <scope>NUCLEOTIDE SEQUENCE</scope>
    <source>
        <strain evidence="1">IN212</strain>
    </source>
</reference>
<comment type="caution">
    <text evidence="1">The sequence shown here is derived from an EMBL/GenBank/DDBJ whole genome shotgun (WGS) entry which is preliminary data.</text>
</comment>